<evidence type="ECO:0008006" key="3">
    <source>
        <dbReference type="Google" id="ProtNLM"/>
    </source>
</evidence>
<feature type="signal peptide" evidence="1">
    <location>
        <begin position="1"/>
        <end position="19"/>
    </location>
</feature>
<proteinExistence type="predicted"/>
<name>A0A7S3XYD6_HETAK</name>
<dbReference type="Pfam" id="PF07209">
    <property type="entry name" value="DUF1415"/>
    <property type="match status" value="1"/>
</dbReference>
<gene>
    <name evidence="2" type="ORF">HAKA00212_LOCUS14585</name>
</gene>
<feature type="chain" id="PRO_5030605837" description="DUF1995 domain-containing protein" evidence="1">
    <location>
        <begin position="20"/>
        <end position="491"/>
    </location>
</feature>
<dbReference type="EMBL" id="HBIU01031575">
    <property type="protein sequence ID" value="CAE0635825.1"/>
    <property type="molecule type" value="Transcribed_RNA"/>
</dbReference>
<accession>A0A7S3XYD6</accession>
<dbReference type="InterPro" id="IPR009858">
    <property type="entry name" value="DUF1415"/>
</dbReference>
<protein>
    <recommendedName>
        <fullName evidence="3">DUF1995 domain-containing protein</fullName>
    </recommendedName>
</protein>
<keyword evidence="1" id="KW-0732">Signal</keyword>
<evidence type="ECO:0000313" key="2">
    <source>
        <dbReference type="EMBL" id="CAE0635825.1"/>
    </source>
</evidence>
<evidence type="ECO:0000256" key="1">
    <source>
        <dbReference type="SAM" id="SignalP"/>
    </source>
</evidence>
<sequence length="491" mass="53428">MALAPITLLAFALVGYVTAFIGGGHSGTVYSRRAPPPCAIEKHATKLQASQAGEEAWAKETYGDEVKVSISNAKNIPEAFHALWESICMGNPAALLFPNCAEIPDQATAEAMLEHLEVAKDSCTIFGTDIVVNLNPAGPCPTFEVKKVVAGGSYGGSSDGATSVGGFNFNFADDDAWDDDWDIDRSLLGEEDGTAAQRKREQLATDEEILAATKEWNEQVICRMGVCPFATSAERAGLPLGRVHYPISRAERSEEIYRDYWAQVALLIDSPPKELSTTLLITPNFGLHNVEGFDMFSNSLTQPLEPLGVERYIQLVFFHPEYCFRDGQDRLGDAGAANYARRSPLPMINILRTDQVRTGQKGIPTGLVYTQNEKTLAEIGVSRLQTMLDSCDWSGLEGTAVDRKAIPYFETARQVTEEWNQRFGIESAPTPPVVAAANPPAPSTEGKCPMDGNPEDKMAMLLQLQERVAKGGSPEEMERTMAAIDALLADM</sequence>
<dbReference type="AlphaFoldDB" id="A0A7S3XYD6"/>
<reference evidence="2" key="1">
    <citation type="submission" date="2021-01" db="EMBL/GenBank/DDBJ databases">
        <authorList>
            <person name="Corre E."/>
            <person name="Pelletier E."/>
            <person name="Niang G."/>
            <person name="Scheremetjew M."/>
            <person name="Finn R."/>
            <person name="Kale V."/>
            <person name="Holt S."/>
            <person name="Cochrane G."/>
            <person name="Meng A."/>
            <person name="Brown T."/>
            <person name="Cohen L."/>
        </authorList>
    </citation>
    <scope>NUCLEOTIDE SEQUENCE</scope>
    <source>
        <strain evidence="2">CCMP3107</strain>
    </source>
</reference>
<organism evidence="2">
    <name type="scientific">Heterosigma akashiwo</name>
    <name type="common">Chromophytic alga</name>
    <name type="synonym">Heterosigma carterae</name>
    <dbReference type="NCBI Taxonomy" id="2829"/>
    <lineage>
        <taxon>Eukaryota</taxon>
        <taxon>Sar</taxon>
        <taxon>Stramenopiles</taxon>
        <taxon>Ochrophyta</taxon>
        <taxon>Raphidophyceae</taxon>
        <taxon>Chattonellales</taxon>
        <taxon>Chattonellaceae</taxon>
        <taxon>Heterosigma</taxon>
    </lineage>
</organism>